<gene>
    <name evidence="2" type="ORF">SAMN04487935_0202</name>
</gene>
<evidence type="ECO:0000313" key="2">
    <source>
        <dbReference type="EMBL" id="SDJ18364.1"/>
    </source>
</evidence>
<protein>
    <submittedName>
        <fullName evidence="2">Uncharacterized protein</fullName>
    </submittedName>
</protein>
<dbReference type="AlphaFoldDB" id="A0A1G8RMS1"/>
<organism evidence="2 3">
    <name type="scientific">Flavobacterium noncentrifugens</name>
    <dbReference type="NCBI Taxonomy" id="1128970"/>
    <lineage>
        <taxon>Bacteria</taxon>
        <taxon>Pseudomonadati</taxon>
        <taxon>Bacteroidota</taxon>
        <taxon>Flavobacteriia</taxon>
        <taxon>Flavobacteriales</taxon>
        <taxon>Flavobacteriaceae</taxon>
        <taxon>Flavobacterium</taxon>
    </lineage>
</organism>
<dbReference type="RefSeq" id="WP_139171667.1">
    <property type="nucleotide sequence ID" value="NZ_BKAI01000001.1"/>
</dbReference>
<proteinExistence type="predicted"/>
<keyword evidence="1" id="KW-0812">Transmembrane</keyword>
<name>A0A1G8RMS1_9FLAO</name>
<evidence type="ECO:0000256" key="1">
    <source>
        <dbReference type="SAM" id="Phobius"/>
    </source>
</evidence>
<dbReference type="EMBL" id="FNEZ01000001">
    <property type="protein sequence ID" value="SDJ18364.1"/>
    <property type="molecule type" value="Genomic_DNA"/>
</dbReference>
<accession>A0A1G8RMS1</accession>
<keyword evidence="1" id="KW-1133">Transmembrane helix</keyword>
<sequence length="252" mass="28148">MGRNKMEKDFSEKLNRREISPSENAWDRLNAMLTVAEEKENKPKRNFGWLYIAAAIAGFLLIGTIYLSSTQELIDSRRDDVVFENGKKPSENQSNLTNQNQQILNPTDSSAIADASNPIVKDANSDHPKPIKQIQNIRKTSESQLAENTINHPEASGQNNQNQPIINQRTNSASNVVLANNRTADELLAVAQKSNPENSKTSVKVNAKNLLSQVDGELDQTFREKVINSVGKNYRNAKVALANRNNLEEENH</sequence>
<dbReference type="OrthoDB" id="1247025at2"/>
<evidence type="ECO:0000313" key="3">
    <source>
        <dbReference type="Proteomes" id="UP000199580"/>
    </source>
</evidence>
<dbReference type="STRING" id="1128970.SAMN04487935_0202"/>
<reference evidence="2 3" key="1">
    <citation type="submission" date="2016-10" db="EMBL/GenBank/DDBJ databases">
        <authorList>
            <person name="de Groot N.N."/>
        </authorList>
    </citation>
    <scope>NUCLEOTIDE SEQUENCE [LARGE SCALE GENOMIC DNA]</scope>
    <source>
        <strain evidence="2 3">CGMCC 1.10076</strain>
    </source>
</reference>
<dbReference type="Proteomes" id="UP000199580">
    <property type="component" value="Unassembled WGS sequence"/>
</dbReference>
<feature type="transmembrane region" description="Helical" evidence="1">
    <location>
        <begin position="49"/>
        <end position="68"/>
    </location>
</feature>
<keyword evidence="1" id="KW-0472">Membrane</keyword>
<keyword evidence="3" id="KW-1185">Reference proteome</keyword>